<accession>A0ABQ2I4P8</accession>
<comment type="caution">
    <text evidence="1">The sequence shown here is derived from an EMBL/GenBank/DDBJ whole genome shotgun (WGS) entry which is preliminary data.</text>
</comment>
<proteinExistence type="predicted"/>
<sequence length="168" mass="19200">MMIRISQLPLIQNPGQFYAAEAILLVDVLLVGDAPRQMREYIKNTHGGFIYDKKTYIPITLTGTPESLLANAGKPVVFKFDRGFENHYHFDGNLNALIWHKKLYNISAFINQPSIGFDREEDFIINRYLSGYREYIEPEMPEKLLSIPAKSPSIGTQAIKGLRPVRKD</sequence>
<dbReference type="Proteomes" id="UP000632339">
    <property type="component" value="Unassembled WGS sequence"/>
</dbReference>
<evidence type="ECO:0000313" key="1">
    <source>
        <dbReference type="EMBL" id="GGM98478.1"/>
    </source>
</evidence>
<evidence type="ECO:0000313" key="2">
    <source>
        <dbReference type="Proteomes" id="UP000632339"/>
    </source>
</evidence>
<reference evidence="2" key="1">
    <citation type="journal article" date="2019" name="Int. J. Syst. Evol. Microbiol.">
        <title>The Global Catalogue of Microorganisms (GCM) 10K type strain sequencing project: providing services to taxonomists for standard genome sequencing and annotation.</title>
        <authorList>
            <consortium name="The Broad Institute Genomics Platform"/>
            <consortium name="The Broad Institute Genome Sequencing Center for Infectious Disease"/>
            <person name="Wu L."/>
            <person name="Ma J."/>
        </authorList>
    </citation>
    <scope>NUCLEOTIDE SEQUENCE [LARGE SCALE GENOMIC DNA]</scope>
    <source>
        <strain evidence="2">CGMCC 1.6375</strain>
    </source>
</reference>
<dbReference type="EMBL" id="BMLI01000002">
    <property type="protein sequence ID" value="GGM98478.1"/>
    <property type="molecule type" value="Genomic_DNA"/>
</dbReference>
<protein>
    <submittedName>
        <fullName evidence="1">Uncharacterized protein</fullName>
    </submittedName>
</protein>
<gene>
    <name evidence="1" type="ORF">GCM10010967_35420</name>
</gene>
<name>A0ABQ2I4P8_9BACT</name>
<keyword evidence="2" id="KW-1185">Reference proteome</keyword>
<dbReference type="RefSeq" id="WP_019940134.1">
    <property type="nucleotide sequence ID" value="NZ_BMLI01000002.1"/>
</dbReference>
<organism evidence="1 2">
    <name type="scientific">Dyadobacter beijingensis</name>
    <dbReference type="NCBI Taxonomy" id="365489"/>
    <lineage>
        <taxon>Bacteria</taxon>
        <taxon>Pseudomonadati</taxon>
        <taxon>Bacteroidota</taxon>
        <taxon>Cytophagia</taxon>
        <taxon>Cytophagales</taxon>
        <taxon>Spirosomataceae</taxon>
        <taxon>Dyadobacter</taxon>
    </lineage>
</organism>